<dbReference type="AlphaFoldDB" id="M5FX08"/>
<name>M5FX08_DACPD</name>
<reference evidence="1 2" key="1">
    <citation type="journal article" date="2012" name="Science">
        <title>The Paleozoic origin of enzymatic lignin decomposition reconstructed from 31 fungal genomes.</title>
        <authorList>
            <person name="Floudas D."/>
            <person name="Binder M."/>
            <person name="Riley R."/>
            <person name="Barry K."/>
            <person name="Blanchette R.A."/>
            <person name="Henrissat B."/>
            <person name="Martinez A.T."/>
            <person name="Otillar R."/>
            <person name="Spatafora J.W."/>
            <person name="Yadav J.S."/>
            <person name="Aerts A."/>
            <person name="Benoit I."/>
            <person name="Boyd A."/>
            <person name="Carlson A."/>
            <person name="Copeland A."/>
            <person name="Coutinho P.M."/>
            <person name="de Vries R.P."/>
            <person name="Ferreira P."/>
            <person name="Findley K."/>
            <person name="Foster B."/>
            <person name="Gaskell J."/>
            <person name="Glotzer D."/>
            <person name="Gorecki P."/>
            <person name="Heitman J."/>
            <person name="Hesse C."/>
            <person name="Hori C."/>
            <person name="Igarashi K."/>
            <person name="Jurgens J.A."/>
            <person name="Kallen N."/>
            <person name="Kersten P."/>
            <person name="Kohler A."/>
            <person name="Kuees U."/>
            <person name="Kumar T.K.A."/>
            <person name="Kuo A."/>
            <person name="LaButti K."/>
            <person name="Larrondo L.F."/>
            <person name="Lindquist E."/>
            <person name="Ling A."/>
            <person name="Lombard V."/>
            <person name="Lucas S."/>
            <person name="Lundell T."/>
            <person name="Martin R."/>
            <person name="McLaughlin D.J."/>
            <person name="Morgenstern I."/>
            <person name="Morin E."/>
            <person name="Murat C."/>
            <person name="Nagy L.G."/>
            <person name="Nolan M."/>
            <person name="Ohm R.A."/>
            <person name="Patyshakuliyeva A."/>
            <person name="Rokas A."/>
            <person name="Ruiz-Duenas F.J."/>
            <person name="Sabat G."/>
            <person name="Salamov A."/>
            <person name="Samejima M."/>
            <person name="Schmutz J."/>
            <person name="Slot J.C."/>
            <person name="St John F."/>
            <person name="Stenlid J."/>
            <person name="Sun H."/>
            <person name="Sun S."/>
            <person name="Syed K."/>
            <person name="Tsang A."/>
            <person name="Wiebenga A."/>
            <person name="Young D."/>
            <person name="Pisabarro A."/>
            <person name="Eastwood D.C."/>
            <person name="Martin F."/>
            <person name="Cullen D."/>
            <person name="Grigoriev I.V."/>
            <person name="Hibbett D.S."/>
        </authorList>
    </citation>
    <scope>NUCLEOTIDE SEQUENCE [LARGE SCALE GENOMIC DNA]</scope>
    <source>
        <strain evidence="1 2">DJM-731 SS1</strain>
    </source>
</reference>
<dbReference type="GeneID" id="63688967"/>
<sequence length="97" mass="10286">MKPIAFQAVSAGPASEILNLKLGTPGLIGLSPTSGLRCFSTANMPNRSLPANSRGGKRDTQTKEVEIAGPYLLFGPHSTAALFAFLIGKYKTSECRF</sequence>
<accession>M5FX08</accession>
<keyword evidence="2" id="KW-1185">Reference proteome</keyword>
<dbReference type="EMBL" id="JH795875">
    <property type="protein sequence ID" value="EJT97996.1"/>
    <property type="molecule type" value="Genomic_DNA"/>
</dbReference>
<protein>
    <submittedName>
        <fullName evidence="1">Uncharacterized protein</fullName>
    </submittedName>
</protein>
<dbReference type="HOGENOM" id="CLU_2346644_0_0_1"/>
<evidence type="ECO:0000313" key="1">
    <source>
        <dbReference type="EMBL" id="EJT97996.1"/>
    </source>
</evidence>
<gene>
    <name evidence="1" type="ORF">DACRYDRAFT_24896</name>
</gene>
<evidence type="ECO:0000313" key="2">
    <source>
        <dbReference type="Proteomes" id="UP000030653"/>
    </source>
</evidence>
<dbReference type="RefSeq" id="XP_040624894.1">
    <property type="nucleotide sequence ID" value="XM_040773905.1"/>
</dbReference>
<proteinExistence type="predicted"/>
<organism evidence="1 2">
    <name type="scientific">Dacryopinax primogenitus (strain DJM 731)</name>
    <name type="common">Brown rot fungus</name>
    <dbReference type="NCBI Taxonomy" id="1858805"/>
    <lineage>
        <taxon>Eukaryota</taxon>
        <taxon>Fungi</taxon>
        <taxon>Dikarya</taxon>
        <taxon>Basidiomycota</taxon>
        <taxon>Agaricomycotina</taxon>
        <taxon>Dacrymycetes</taxon>
        <taxon>Dacrymycetales</taxon>
        <taxon>Dacrymycetaceae</taxon>
        <taxon>Dacryopinax</taxon>
    </lineage>
</organism>
<dbReference type="Proteomes" id="UP000030653">
    <property type="component" value="Unassembled WGS sequence"/>
</dbReference>